<dbReference type="InterPro" id="IPR036249">
    <property type="entry name" value="Thioredoxin-like_sf"/>
</dbReference>
<dbReference type="InterPro" id="IPR036691">
    <property type="entry name" value="Endo/exonu/phosph_ase_sf"/>
</dbReference>
<dbReference type="AlphaFoldDB" id="A0A6A6NA78"/>
<sequence length="451" mass="51194">MDAKIDEKRNEESNRLQMEHSLSALVYKGSIPKAILESKKQKKLFVVYISGSDEKSVELEKSTWTDSKVAESLSNYCIFLHIPESSTDAANFRAIYPQKSVPSIAAIGYNGVQLWQNEGIVSAEVLASSLEKAWLGLHIQGGPWTFSQHLLIMKELKKGEKATNVQLNTVDMWVRVYDVPNGFMMRDWEKVSLDVRKPIKKSMKLAHGSVEIGELNFKYERLPTFCFFCGIIVIGEKWLRYEPPEPEEDGSSGVGEEMQAEQFSGDNQVQSKGRDKECNLSNVKSEICFSNLGTQYGDFNDILALHEKQGNIAHPNWLIVGFRSAIHDCSLCDLGMVGYAFTWERSRGQPNWVQEPLDRVLGSHDWCNLFLSTTVYNLEGSTFDHSPIYLHLNAVAQVYRAKRFKFENKWLEEPECKDMVASSWAKGVGLDIFSKIRVCTEELSNWGIQMS</sequence>
<evidence type="ECO:0000259" key="1">
    <source>
        <dbReference type="Pfam" id="PF14392"/>
    </source>
</evidence>
<dbReference type="SUPFAM" id="SSF56219">
    <property type="entry name" value="DNase I-like"/>
    <property type="match status" value="1"/>
</dbReference>
<dbReference type="SUPFAM" id="SSF52833">
    <property type="entry name" value="Thioredoxin-like"/>
    <property type="match status" value="1"/>
</dbReference>
<proteinExistence type="predicted"/>
<comment type="caution">
    <text evidence="2">The sequence shown here is derived from an EMBL/GenBank/DDBJ whole genome shotgun (WGS) entry which is preliminary data.</text>
</comment>
<name>A0A6A6NA78_HEVBR</name>
<protein>
    <recommendedName>
        <fullName evidence="1">Zinc knuckle CX2CX4HX4C domain-containing protein</fullName>
    </recommendedName>
</protein>
<organism evidence="2 3">
    <name type="scientific">Hevea brasiliensis</name>
    <name type="common">Para rubber tree</name>
    <name type="synonym">Siphonia brasiliensis</name>
    <dbReference type="NCBI Taxonomy" id="3981"/>
    <lineage>
        <taxon>Eukaryota</taxon>
        <taxon>Viridiplantae</taxon>
        <taxon>Streptophyta</taxon>
        <taxon>Embryophyta</taxon>
        <taxon>Tracheophyta</taxon>
        <taxon>Spermatophyta</taxon>
        <taxon>Magnoliopsida</taxon>
        <taxon>eudicotyledons</taxon>
        <taxon>Gunneridae</taxon>
        <taxon>Pentapetalae</taxon>
        <taxon>rosids</taxon>
        <taxon>fabids</taxon>
        <taxon>Malpighiales</taxon>
        <taxon>Euphorbiaceae</taxon>
        <taxon>Crotonoideae</taxon>
        <taxon>Micrandreae</taxon>
        <taxon>Hevea</taxon>
    </lineage>
</organism>
<dbReference type="Pfam" id="PF14392">
    <property type="entry name" value="zf-CCHC_4"/>
    <property type="match status" value="1"/>
</dbReference>
<reference evidence="2 3" key="1">
    <citation type="journal article" date="2020" name="Mol. Plant">
        <title>The Chromosome-Based Rubber Tree Genome Provides New Insights into Spurge Genome Evolution and Rubber Biosynthesis.</title>
        <authorList>
            <person name="Liu J."/>
            <person name="Shi C."/>
            <person name="Shi C.C."/>
            <person name="Li W."/>
            <person name="Zhang Q.J."/>
            <person name="Zhang Y."/>
            <person name="Li K."/>
            <person name="Lu H.F."/>
            <person name="Shi C."/>
            <person name="Zhu S.T."/>
            <person name="Xiao Z.Y."/>
            <person name="Nan H."/>
            <person name="Yue Y."/>
            <person name="Zhu X.G."/>
            <person name="Wu Y."/>
            <person name="Hong X.N."/>
            <person name="Fan G.Y."/>
            <person name="Tong Y."/>
            <person name="Zhang D."/>
            <person name="Mao C.L."/>
            <person name="Liu Y.L."/>
            <person name="Hao S.J."/>
            <person name="Liu W.Q."/>
            <person name="Lv M.Q."/>
            <person name="Zhang H.B."/>
            <person name="Liu Y."/>
            <person name="Hu-Tang G.R."/>
            <person name="Wang J.P."/>
            <person name="Wang J.H."/>
            <person name="Sun Y.H."/>
            <person name="Ni S.B."/>
            <person name="Chen W.B."/>
            <person name="Zhang X.C."/>
            <person name="Jiao Y.N."/>
            <person name="Eichler E.E."/>
            <person name="Li G.H."/>
            <person name="Liu X."/>
            <person name="Gao L.Z."/>
        </authorList>
    </citation>
    <scope>NUCLEOTIDE SEQUENCE [LARGE SCALE GENOMIC DNA]</scope>
    <source>
        <strain evidence="3">cv. GT1</strain>
        <tissue evidence="2">Leaf</tissue>
    </source>
</reference>
<dbReference type="PANTHER" id="PTHR47770">
    <property type="entry name" value="PLANT UBX DOMAIN-CONTAINING PROTEIN 11"/>
    <property type="match status" value="1"/>
</dbReference>
<accession>A0A6A6NA78</accession>
<evidence type="ECO:0000313" key="2">
    <source>
        <dbReference type="EMBL" id="KAF2322214.1"/>
    </source>
</evidence>
<evidence type="ECO:0000313" key="3">
    <source>
        <dbReference type="Proteomes" id="UP000467840"/>
    </source>
</evidence>
<dbReference type="InterPro" id="IPR025836">
    <property type="entry name" value="Zn_knuckle_CX2CX4HX4C"/>
</dbReference>
<dbReference type="Proteomes" id="UP000467840">
    <property type="component" value="Chromosome 11"/>
</dbReference>
<keyword evidence="3" id="KW-1185">Reference proteome</keyword>
<dbReference type="EMBL" id="JAAGAX010000002">
    <property type="protein sequence ID" value="KAF2322214.1"/>
    <property type="molecule type" value="Genomic_DNA"/>
</dbReference>
<gene>
    <name evidence="2" type="ORF">GH714_008689</name>
</gene>
<dbReference type="Gene3D" id="3.60.10.10">
    <property type="entry name" value="Endonuclease/exonuclease/phosphatase"/>
    <property type="match status" value="1"/>
</dbReference>
<dbReference type="PANTHER" id="PTHR47770:SF1">
    <property type="entry name" value="PLANT UBX DOMAIN-CONTAINING PROTEIN 11"/>
    <property type="match status" value="1"/>
</dbReference>
<feature type="domain" description="Zinc knuckle CX2CX4HX4C" evidence="1">
    <location>
        <begin position="193"/>
        <end position="232"/>
    </location>
</feature>
<dbReference type="Gene3D" id="3.40.30.10">
    <property type="entry name" value="Glutaredoxin"/>
    <property type="match status" value="1"/>
</dbReference>
<dbReference type="Pfam" id="PF23187">
    <property type="entry name" value="UBX7_N"/>
    <property type="match status" value="1"/>
</dbReference>